<dbReference type="OrthoDB" id="10030726at2759"/>
<protein>
    <submittedName>
        <fullName evidence="1">Uncharacterized protein</fullName>
    </submittedName>
</protein>
<organism evidence="1 2">
    <name type="scientific">Stegodyphus mimosarum</name>
    <name type="common">African social velvet spider</name>
    <dbReference type="NCBI Taxonomy" id="407821"/>
    <lineage>
        <taxon>Eukaryota</taxon>
        <taxon>Metazoa</taxon>
        <taxon>Ecdysozoa</taxon>
        <taxon>Arthropoda</taxon>
        <taxon>Chelicerata</taxon>
        <taxon>Arachnida</taxon>
        <taxon>Araneae</taxon>
        <taxon>Araneomorphae</taxon>
        <taxon>Entelegynae</taxon>
        <taxon>Eresoidea</taxon>
        <taxon>Eresidae</taxon>
        <taxon>Stegodyphus</taxon>
    </lineage>
</organism>
<reference evidence="1 2" key="1">
    <citation type="submission" date="2013-11" db="EMBL/GenBank/DDBJ databases">
        <title>Genome sequencing of Stegodyphus mimosarum.</title>
        <authorList>
            <person name="Bechsgaard J."/>
        </authorList>
    </citation>
    <scope>NUCLEOTIDE SEQUENCE [LARGE SCALE GENOMIC DNA]</scope>
</reference>
<dbReference type="AlphaFoldDB" id="A0A087TNL5"/>
<sequence length="91" mass="10860">MHNFARQRVNLATKKTRYDARATGHRFNEGDKMWLWNPTRPKGLYLKLQPPWDGPHTVLNMLNDVVVRIRKSLNSKPKFAHYDRLAPYYDH</sequence>
<feature type="non-terminal residue" evidence="1">
    <location>
        <position position="91"/>
    </location>
</feature>
<evidence type="ECO:0000313" key="2">
    <source>
        <dbReference type="Proteomes" id="UP000054359"/>
    </source>
</evidence>
<gene>
    <name evidence="1" type="ORF">X975_17776</name>
</gene>
<accession>A0A087TNL5</accession>
<dbReference type="EMBL" id="KK116065">
    <property type="protein sequence ID" value="KFM66704.1"/>
    <property type="molecule type" value="Genomic_DNA"/>
</dbReference>
<proteinExistence type="predicted"/>
<evidence type="ECO:0000313" key="1">
    <source>
        <dbReference type="EMBL" id="KFM66704.1"/>
    </source>
</evidence>
<name>A0A087TNL5_STEMI</name>
<dbReference type="Proteomes" id="UP000054359">
    <property type="component" value="Unassembled WGS sequence"/>
</dbReference>
<keyword evidence="2" id="KW-1185">Reference proteome</keyword>